<keyword evidence="2" id="KW-1185">Reference proteome</keyword>
<dbReference type="AlphaFoldDB" id="A0A139HWT6"/>
<accession>A0A139HWT6</accession>
<evidence type="ECO:0000313" key="2">
    <source>
        <dbReference type="Proteomes" id="UP000070133"/>
    </source>
</evidence>
<reference evidence="1 2" key="1">
    <citation type="submission" date="2015-07" db="EMBL/GenBank/DDBJ databases">
        <title>Comparative genomics of the Sigatoka disease complex on banana suggests a link between parallel evolutionary changes in Pseudocercospora fijiensis and Pseudocercospora eumusae and increased virulence on the banana host.</title>
        <authorList>
            <person name="Chang T.-C."/>
            <person name="Salvucci A."/>
            <person name="Crous P.W."/>
            <person name="Stergiopoulos I."/>
        </authorList>
    </citation>
    <scope>NUCLEOTIDE SEQUENCE [LARGE SCALE GENOMIC DNA]</scope>
    <source>
        <strain evidence="1 2">CBS 114824</strain>
    </source>
</reference>
<organism evidence="1 2">
    <name type="scientific">Pseudocercospora eumusae</name>
    <dbReference type="NCBI Taxonomy" id="321146"/>
    <lineage>
        <taxon>Eukaryota</taxon>
        <taxon>Fungi</taxon>
        <taxon>Dikarya</taxon>
        <taxon>Ascomycota</taxon>
        <taxon>Pezizomycotina</taxon>
        <taxon>Dothideomycetes</taxon>
        <taxon>Dothideomycetidae</taxon>
        <taxon>Mycosphaerellales</taxon>
        <taxon>Mycosphaerellaceae</taxon>
        <taxon>Pseudocercospora</taxon>
    </lineage>
</organism>
<gene>
    <name evidence="1" type="ORF">AC578_7180</name>
</gene>
<proteinExistence type="predicted"/>
<comment type="caution">
    <text evidence="1">The sequence shown here is derived from an EMBL/GenBank/DDBJ whole genome shotgun (WGS) entry which is preliminary data.</text>
</comment>
<dbReference type="Proteomes" id="UP000070133">
    <property type="component" value="Unassembled WGS sequence"/>
</dbReference>
<protein>
    <submittedName>
        <fullName evidence="1">Uncharacterized protein</fullName>
    </submittedName>
</protein>
<dbReference type="EMBL" id="LFZN01000004">
    <property type="protein sequence ID" value="KXT06849.1"/>
    <property type="molecule type" value="Genomic_DNA"/>
</dbReference>
<dbReference type="STRING" id="321146.A0A139HWT6"/>
<name>A0A139HWT6_9PEZI</name>
<sequence length="173" mass="19182">MRLSNTAPTNLRVTNCNAQGLGCIVPKCTHVFLLQPGSVVDDPEIPCDDELRSKTSKDTSRQFGKFDPDTMARFMPERWLDLKGRKMMVTLCSANLQVISTALVQARAALSAPVLGKQILRKALCSRLSRLFSSDLQYIHTRTGLLADGPLIPAYQEPGASRFKRAKSIMERC</sequence>
<evidence type="ECO:0000313" key="1">
    <source>
        <dbReference type="EMBL" id="KXT06849.1"/>
    </source>
</evidence>